<proteinExistence type="inferred from homology"/>
<feature type="compositionally biased region" description="Acidic residues" evidence="14">
    <location>
        <begin position="1307"/>
        <end position="1324"/>
    </location>
</feature>
<dbReference type="SUPFAM" id="SSF56719">
    <property type="entry name" value="Type II DNA topoisomerase"/>
    <property type="match status" value="1"/>
</dbReference>
<feature type="compositionally biased region" description="Low complexity" evidence="14">
    <location>
        <begin position="1401"/>
        <end position="1415"/>
    </location>
</feature>
<keyword evidence="8" id="KW-0460">Magnesium</keyword>
<dbReference type="InterPro" id="IPR031660">
    <property type="entry name" value="TOPRIM_C"/>
</dbReference>
<dbReference type="InterPro" id="IPR013758">
    <property type="entry name" value="Topo_IIA_A/C_ab"/>
</dbReference>
<accession>A0A0S4IZ11</accession>
<feature type="compositionally biased region" description="Acidic residues" evidence="14">
    <location>
        <begin position="1244"/>
        <end position="1265"/>
    </location>
</feature>
<evidence type="ECO:0000256" key="2">
    <source>
        <dbReference type="ARBA" id="ARBA00001913"/>
    </source>
</evidence>
<dbReference type="GO" id="GO:0005634">
    <property type="term" value="C:nucleus"/>
    <property type="evidence" value="ECO:0007669"/>
    <property type="project" value="TreeGrafter"/>
</dbReference>
<evidence type="ECO:0000256" key="6">
    <source>
        <dbReference type="ARBA" id="ARBA00022741"/>
    </source>
</evidence>
<keyword evidence="11 12" id="KW-0413">Isomerase</keyword>
<dbReference type="VEuPathDB" id="TriTrypDB:BSAL_04550"/>
<dbReference type="Gene3D" id="3.30.230.10">
    <property type="match status" value="1"/>
</dbReference>
<feature type="domain" description="Toprim" evidence="15">
    <location>
        <begin position="428"/>
        <end position="542"/>
    </location>
</feature>
<dbReference type="SMART" id="SM00434">
    <property type="entry name" value="TOP4c"/>
    <property type="match status" value="1"/>
</dbReference>
<evidence type="ECO:0000313" key="18">
    <source>
        <dbReference type="Proteomes" id="UP000051952"/>
    </source>
</evidence>
<organism evidence="17 18">
    <name type="scientific">Bodo saltans</name>
    <name type="common">Flagellated protozoan</name>
    <dbReference type="NCBI Taxonomy" id="75058"/>
    <lineage>
        <taxon>Eukaryota</taxon>
        <taxon>Discoba</taxon>
        <taxon>Euglenozoa</taxon>
        <taxon>Kinetoplastea</taxon>
        <taxon>Metakinetoplastina</taxon>
        <taxon>Eubodonida</taxon>
        <taxon>Bodonidae</taxon>
        <taxon>Bodo</taxon>
    </lineage>
</organism>
<dbReference type="FunFam" id="3.30.230.10:FF:000008">
    <property type="entry name" value="DNA topoisomerase 2"/>
    <property type="match status" value="1"/>
</dbReference>
<evidence type="ECO:0000256" key="11">
    <source>
        <dbReference type="ARBA" id="ARBA00023235"/>
    </source>
</evidence>
<keyword evidence="6 13" id="KW-0547">Nucleotide-binding</keyword>
<dbReference type="FunFam" id="3.30.565.10:FF:000004">
    <property type="entry name" value="DNA topoisomerase 2"/>
    <property type="match status" value="1"/>
</dbReference>
<comment type="catalytic activity">
    <reaction evidence="1 12 13">
        <text>ATP-dependent breakage, passage and rejoining of double-stranded DNA.</text>
        <dbReference type="EC" id="5.6.2.2"/>
    </reaction>
</comment>
<evidence type="ECO:0000256" key="3">
    <source>
        <dbReference type="ARBA" id="ARBA00001946"/>
    </source>
</evidence>
<dbReference type="Gene3D" id="1.10.268.10">
    <property type="entry name" value="Topoisomerase, domain 3"/>
    <property type="match status" value="1"/>
</dbReference>
<dbReference type="InterPro" id="IPR036890">
    <property type="entry name" value="HATPase_C_sf"/>
</dbReference>
<keyword evidence="9 12" id="KW-0799">Topoisomerase</keyword>
<dbReference type="GO" id="GO:0006265">
    <property type="term" value="P:DNA topological change"/>
    <property type="evidence" value="ECO:0007669"/>
    <property type="project" value="UniProtKB-UniRule"/>
</dbReference>
<evidence type="ECO:0000256" key="4">
    <source>
        <dbReference type="ARBA" id="ARBA00011080"/>
    </source>
</evidence>
<dbReference type="InterPro" id="IPR003594">
    <property type="entry name" value="HATPase_dom"/>
</dbReference>
<dbReference type="InterPro" id="IPR050634">
    <property type="entry name" value="DNA_Topoisomerase_II"/>
</dbReference>
<keyword evidence="10 12" id="KW-0238">DNA-binding</keyword>
<dbReference type="PRINTS" id="PR00418">
    <property type="entry name" value="TPI2FAMILY"/>
</dbReference>
<dbReference type="InterPro" id="IPR020568">
    <property type="entry name" value="Ribosomal_Su5_D2-typ_SF"/>
</dbReference>
<gene>
    <name evidence="17" type="ORF">BSAL_04550</name>
</gene>
<comment type="similarity">
    <text evidence="4 13">Belongs to the type II topoisomerase family.</text>
</comment>
<dbReference type="InterPro" id="IPR013506">
    <property type="entry name" value="Topo_IIA_bsu_dom2"/>
</dbReference>
<dbReference type="InterPro" id="IPR013759">
    <property type="entry name" value="Topo_IIA_B_C"/>
</dbReference>
<dbReference type="Pfam" id="PF00204">
    <property type="entry name" value="DNA_gyraseB"/>
    <property type="match status" value="1"/>
</dbReference>
<sequence length="1486" mass="166622">MGKKTVEEIYQKKTQHEHILARPDMYIGTIEPVTEEAWVFDEADNIMKQRKCTWIPGLYKIFDEILVNASDNKVRDFEGQTQIKVWIDGEKGMVRVWNNGEGIPVAKHKEHDLWVSEMIFGHLMTGSNYDDTEAKVTGGRNGFGAKLTNVFSTRFEVESAHSRSRKKFHMKWTNNMLNSEPPSITPFDGTDYTMITFYPDFAKFNTTGFGEDMLLIMKRRVYDIAGCTDKSLKCYLNGNKLPLSTFQEYVELFPTMGEEKKAASYSRVNDRWEVCVRVSNMGFQQVSFVNSIATTRGGNHVRYITDQIITKVTDAAKKKSKVEAKPHMIKPHLFVFINCLIENPGFDSQTKETLNTTKPKFGSNCDLPNSMIDYILKSGIVERTVEMANSKLQKEMASKLKNSDRRQVLGIPKLDDANEAGGKHSARCTLILTEGDSAKALCTAGLAVKDRDFFGVFPLRGKPLNVRDASLKKVMACEEIQCVMKIMGLDMRQSYTSPDNLRYGHLMIMSDQDHDGSHIKGLLINFIHHYWPDLIKSPGFLQQFITPIVKAREKGSSRSVSFFSMPTYLEWRQRLGAAATTKYDIRYYKGLGTSGSKEGREYFENIEVHRLDFVHRENDDERIKMAFAKDKVEDRKQWITAFRNNENVAEHMDYSVKSVSYSDFIDKELILFSVADCERSIPSVVDGLKPGQRKVLFSCFKRNLVKSIKVAQLAGYVSEHSAYHHGEASLVATIVALAQDFVGSNNLPILQQDGQFGTRLQGGKDHAAGRYIFTRLTTAARLLYHRDDDFTVDYKDDDGLSVEPFYYVPVIPMVLVNGTAGIGTGFATNIPNYSPYDVIHNIRRLLIGDELLPMAPWYFGFKGTIEEKEKGKFVSRGKMSVRADNVVSISELPIGTWTQQYKKFLEELREKEIVVQYREHNTDVTVDFEVLLHPTVFELWNGQGVLEDKLQLKEYIHATNIIAFNKDGQLTKYADAEAVIKEFYLIRLDYYNRRKEYMLGELRRAVSKLENMVRFVREVVAGTLVVTRRKKKELLDELLQKRYAAFPPAQKKKLSSTTIGEGENDAPQPNPEDLEDQYLAAAVGDDGGRDADESVNKATRDYDYLLGMKLWSLTLEMINRLEAQMQRARADLNALERKSPREMWADDLDALERHMKKHFADRETEIAGILKKKLELKRNFEAHRVRVPVLSDKARAALNKESEKFTKAGKRGGAKDGGEGDGGGEAQPKPKKAPKRKKKKGSDSEDNFDDSSDDDDDDDGPDPFADEEKPAKAARAPRAKASGGGAAAPKAKKAPAPKKSKKKSSSDSDESSSDASDDSDDSDESSAGGSESDDEPIVKKKPSTKPPPKSKGPRTEAAAKAPSAKKSVVNVDDDDDFLNDFGLNAIASSQPLKKAPPPKATPAAPKPVATRAAAPSFLDDDDDDLFALGERKPPVAATAGRGAAAAKPKKAPAKKCRRESDSDSEDSDSSSKSSDESDFDFYHTRE</sequence>
<dbReference type="InterPro" id="IPR014721">
    <property type="entry name" value="Ribsml_uS5_D2-typ_fold_subgr"/>
</dbReference>
<dbReference type="Gene3D" id="3.40.50.670">
    <property type="match status" value="1"/>
</dbReference>
<evidence type="ECO:0000256" key="7">
    <source>
        <dbReference type="ARBA" id="ARBA00022840"/>
    </source>
</evidence>
<dbReference type="GO" id="GO:0046872">
    <property type="term" value="F:metal ion binding"/>
    <property type="evidence" value="ECO:0007669"/>
    <property type="project" value="UniProtKB-KW"/>
</dbReference>
<dbReference type="Gene3D" id="3.30.565.10">
    <property type="entry name" value="Histidine kinase-like ATPase, C-terminal domain"/>
    <property type="match status" value="1"/>
</dbReference>
<evidence type="ECO:0000256" key="1">
    <source>
        <dbReference type="ARBA" id="ARBA00000185"/>
    </source>
</evidence>
<evidence type="ECO:0000313" key="17">
    <source>
        <dbReference type="EMBL" id="CUG01655.1"/>
    </source>
</evidence>
<dbReference type="InterPro" id="IPR001154">
    <property type="entry name" value="TopoII_euk"/>
</dbReference>
<dbReference type="PROSITE" id="PS50880">
    <property type="entry name" value="TOPRIM"/>
    <property type="match status" value="1"/>
</dbReference>
<dbReference type="CDD" id="cd03365">
    <property type="entry name" value="TOPRIM_TopoIIA"/>
    <property type="match status" value="1"/>
</dbReference>
<dbReference type="SUPFAM" id="SSF55874">
    <property type="entry name" value="ATPase domain of HSP90 chaperone/DNA topoisomerase II/histidine kinase"/>
    <property type="match status" value="1"/>
</dbReference>
<feature type="compositionally biased region" description="Low complexity" evidence="14">
    <location>
        <begin position="1358"/>
        <end position="1370"/>
    </location>
</feature>
<feature type="compositionally biased region" description="Low complexity" evidence="14">
    <location>
        <begin position="1436"/>
        <end position="1446"/>
    </location>
</feature>
<keyword evidence="18" id="KW-1185">Reference proteome</keyword>
<evidence type="ECO:0000256" key="14">
    <source>
        <dbReference type="SAM" id="MobiDB-lite"/>
    </source>
</evidence>
<dbReference type="PROSITE" id="PS00177">
    <property type="entry name" value="TOPOISOMERASE_II"/>
    <property type="match status" value="1"/>
</dbReference>
<feature type="active site" description="O-(5'-phospho-DNA)-tyrosine intermediate" evidence="12">
    <location>
        <position position="771"/>
    </location>
</feature>
<dbReference type="GO" id="GO:0005524">
    <property type="term" value="F:ATP binding"/>
    <property type="evidence" value="ECO:0007669"/>
    <property type="project" value="UniProtKB-UniRule"/>
</dbReference>
<dbReference type="PANTHER" id="PTHR10169:SF38">
    <property type="entry name" value="DNA TOPOISOMERASE 2"/>
    <property type="match status" value="1"/>
</dbReference>
<dbReference type="InterPro" id="IPR013760">
    <property type="entry name" value="Topo_IIA-like_dom_sf"/>
</dbReference>
<dbReference type="EC" id="5.6.2.2" evidence="13"/>
<dbReference type="InterPro" id="IPR013757">
    <property type="entry name" value="Topo_IIA_A_a_sf"/>
</dbReference>
<dbReference type="Gene3D" id="3.30.1490.30">
    <property type="match status" value="1"/>
</dbReference>
<comment type="cofactor">
    <cofactor evidence="3">
        <name>Mg(2+)</name>
        <dbReference type="ChEBI" id="CHEBI:18420"/>
    </cofactor>
</comment>
<dbReference type="InterPro" id="IPR002205">
    <property type="entry name" value="Topo_IIA_dom_A"/>
</dbReference>
<dbReference type="OrthoDB" id="276498at2759"/>
<feature type="compositionally biased region" description="Basic residues" evidence="14">
    <location>
        <begin position="1290"/>
        <end position="1303"/>
    </location>
</feature>
<keyword evidence="5" id="KW-0479">Metal-binding</keyword>
<evidence type="ECO:0000256" key="12">
    <source>
        <dbReference type="PROSITE-ProRule" id="PRU01384"/>
    </source>
</evidence>
<dbReference type="PROSITE" id="PS52040">
    <property type="entry name" value="TOPO_IIA"/>
    <property type="match status" value="1"/>
</dbReference>
<dbReference type="GO" id="GO:0003677">
    <property type="term" value="F:DNA binding"/>
    <property type="evidence" value="ECO:0007669"/>
    <property type="project" value="UniProtKB-UniRule"/>
</dbReference>
<feature type="region of interest" description="Disordered" evidence="14">
    <location>
        <begin position="1201"/>
        <end position="1486"/>
    </location>
</feature>
<dbReference type="Gene3D" id="3.90.199.10">
    <property type="entry name" value="Topoisomerase II, domain 5"/>
    <property type="match status" value="1"/>
</dbReference>
<dbReference type="FunFam" id="3.90.199.10:FF:000002">
    <property type="entry name" value="DNA topoisomerase 2"/>
    <property type="match status" value="1"/>
</dbReference>
<evidence type="ECO:0000256" key="8">
    <source>
        <dbReference type="ARBA" id="ARBA00022842"/>
    </source>
</evidence>
<dbReference type="EMBL" id="CYKH01000493">
    <property type="protein sequence ID" value="CUG01655.1"/>
    <property type="molecule type" value="Genomic_DNA"/>
</dbReference>
<protein>
    <recommendedName>
        <fullName evidence="13">DNA topoisomerase 2</fullName>
        <ecNumber evidence="13">5.6.2.2</ecNumber>
    </recommendedName>
</protein>
<evidence type="ECO:0000259" key="16">
    <source>
        <dbReference type="PROSITE" id="PS52040"/>
    </source>
</evidence>
<reference evidence="18" key="1">
    <citation type="submission" date="2015-09" db="EMBL/GenBank/DDBJ databases">
        <authorList>
            <consortium name="Pathogen Informatics"/>
        </authorList>
    </citation>
    <scope>NUCLEOTIDE SEQUENCE [LARGE SCALE GENOMIC DNA]</scope>
    <source>
        <strain evidence="18">Lake Konstanz</strain>
    </source>
</reference>
<dbReference type="GO" id="GO:0003918">
    <property type="term" value="F:DNA topoisomerase type II (double strand cut, ATP-hydrolyzing) activity"/>
    <property type="evidence" value="ECO:0007669"/>
    <property type="project" value="UniProtKB-UniRule"/>
</dbReference>
<evidence type="ECO:0000256" key="5">
    <source>
        <dbReference type="ARBA" id="ARBA00022723"/>
    </source>
</evidence>
<feature type="compositionally biased region" description="Basic residues" evidence="14">
    <location>
        <begin position="1447"/>
        <end position="1457"/>
    </location>
</feature>
<feature type="region of interest" description="Disordered" evidence="14">
    <location>
        <begin position="1054"/>
        <end position="1073"/>
    </location>
</feature>
<comment type="cofactor">
    <cofactor evidence="2">
        <name>Ca(2+)</name>
        <dbReference type="ChEBI" id="CHEBI:29108"/>
    </cofactor>
</comment>
<dbReference type="Proteomes" id="UP000051952">
    <property type="component" value="Unassembled WGS sequence"/>
</dbReference>
<name>A0A0S4IZ11_BODSA</name>
<dbReference type="InterPro" id="IPR018522">
    <property type="entry name" value="TopoIIA_CS"/>
</dbReference>
<evidence type="ECO:0000256" key="9">
    <source>
        <dbReference type="ARBA" id="ARBA00023029"/>
    </source>
</evidence>
<dbReference type="PANTHER" id="PTHR10169">
    <property type="entry name" value="DNA TOPOISOMERASE/GYRASE"/>
    <property type="match status" value="1"/>
</dbReference>
<evidence type="ECO:0000256" key="13">
    <source>
        <dbReference type="RuleBase" id="RU362094"/>
    </source>
</evidence>
<evidence type="ECO:0000259" key="15">
    <source>
        <dbReference type="PROSITE" id="PS50880"/>
    </source>
</evidence>
<dbReference type="Pfam" id="PF02518">
    <property type="entry name" value="HATPase_c"/>
    <property type="match status" value="1"/>
</dbReference>
<keyword evidence="7 13" id="KW-0067">ATP-binding</keyword>
<feature type="compositionally biased region" description="Basic residues" evidence="14">
    <location>
        <begin position="1229"/>
        <end position="1240"/>
    </location>
</feature>
<dbReference type="GO" id="GO:0000712">
    <property type="term" value="P:resolution of meiotic recombination intermediates"/>
    <property type="evidence" value="ECO:0007669"/>
    <property type="project" value="TreeGrafter"/>
</dbReference>
<dbReference type="CDD" id="cd16930">
    <property type="entry name" value="HATPase_TopII-like"/>
    <property type="match status" value="1"/>
</dbReference>
<dbReference type="Pfam" id="PF16898">
    <property type="entry name" value="TOPRIM_C"/>
    <property type="match status" value="1"/>
</dbReference>
<dbReference type="PRINTS" id="PR01158">
    <property type="entry name" value="TOPISMRASEII"/>
</dbReference>
<dbReference type="InterPro" id="IPR001241">
    <property type="entry name" value="Topo_IIA"/>
</dbReference>
<dbReference type="Pfam" id="PF00521">
    <property type="entry name" value="DNA_topoisoIV"/>
    <property type="match status" value="1"/>
</dbReference>
<dbReference type="InterPro" id="IPR006171">
    <property type="entry name" value="TOPRIM_dom"/>
</dbReference>
<feature type="domain" description="Topo IIA-type catalytic" evidence="16">
    <location>
        <begin position="681"/>
        <end position="1148"/>
    </location>
</feature>
<dbReference type="GO" id="GO:0000819">
    <property type="term" value="P:sister chromatid segregation"/>
    <property type="evidence" value="ECO:0007669"/>
    <property type="project" value="TreeGrafter"/>
</dbReference>
<dbReference type="SMART" id="SM00433">
    <property type="entry name" value="TOP2c"/>
    <property type="match status" value="1"/>
</dbReference>
<dbReference type="FunFam" id="3.40.50.670:FF:000001">
    <property type="entry name" value="DNA topoisomerase 2"/>
    <property type="match status" value="2"/>
</dbReference>
<dbReference type="CDD" id="cd03481">
    <property type="entry name" value="TopoIIA_Trans_ScTopoIIA"/>
    <property type="match status" value="1"/>
</dbReference>
<dbReference type="OMA" id="TWTQDFK"/>
<dbReference type="InterPro" id="IPR034157">
    <property type="entry name" value="TOPRIM_TopoII"/>
</dbReference>
<comment type="subunit">
    <text evidence="13">Homodimer.</text>
</comment>
<dbReference type="SUPFAM" id="SSF54211">
    <property type="entry name" value="Ribosomal protein S5 domain 2-like"/>
    <property type="match status" value="1"/>
</dbReference>
<evidence type="ECO:0000256" key="10">
    <source>
        <dbReference type="ARBA" id="ARBA00023125"/>
    </source>
</evidence>
<comment type="function">
    <text evidence="13">Control of topological states of DNA by transient breakage and subsequent rejoining of DNA strands. Topoisomerase II makes double-strand breaks.</text>
</comment>
<dbReference type="Gene3D" id="3.30.1360.40">
    <property type="match status" value="1"/>
</dbReference>